<protein>
    <submittedName>
        <fullName evidence="1">Uncharacterized protein</fullName>
    </submittedName>
</protein>
<dbReference type="PATRIC" id="fig|992056.3.peg.1442"/>
<evidence type="ECO:0000313" key="1">
    <source>
        <dbReference type="EMBL" id="EJB72772.1"/>
    </source>
</evidence>
<proteinExistence type="predicted"/>
<dbReference type="EMBL" id="AKOV01000009">
    <property type="protein sequence ID" value="EJB72772.1"/>
    <property type="molecule type" value="Genomic_DNA"/>
</dbReference>
<name>J0MEY6_HELPX</name>
<sequence length="55" mass="6673">MFNKRVIEFLKAKFERNNSGFSMSVEIFKIAKNTQLRKICIKFYWNGRKKWIGLN</sequence>
<gene>
    <name evidence="1" type="ORF">HPHPA26_1493</name>
</gene>
<organism evidence="1 2">
    <name type="scientific">Helicobacter pylori Hp A-26</name>
    <dbReference type="NCBI Taxonomy" id="992056"/>
    <lineage>
        <taxon>Bacteria</taxon>
        <taxon>Pseudomonadati</taxon>
        <taxon>Campylobacterota</taxon>
        <taxon>Epsilonproteobacteria</taxon>
        <taxon>Campylobacterales</taxon>
        <taxon>Helicobacteraceae</taxon>
        <taxon>Helicobacter</taxon>
    </lineage>
</organism>
<accession>J0MEY6</accession>
<dbReference type="AlphaFoldDB" id="J0MEY6"/>
<comment type="caution">
    <text evidence="1">The sequence shown here is derived from an EMBL/GenBank/DDBJ whole genome shotgun (WGS) entry which is preliminary data.</text>
</comment>
<dbReference type="Proteomes" id="UP000005323">
    <property type="component" value="Unassembled WGS sequence"/>
</dbReference>
<evidence type="ECO:0000313" key="2">
    <source>
        <dbReference type="Proteomes" id="UP000005323"/>
    </source>
</evidence>
<reference evidence="1 2" key="1">
    <citation type="journal article" date="2013" name="Pathog. Dis.">
        <title>Genome sequences of 65 Helicobacter pylori strains isolated from asymptomatic individuals and patients with gastric cancer, peptic ulcer disease, or gastritis.</title>
        <authorList>
            <person name="Blanchard T.G."/>
            <person name="Czinn S.J."/>
            <person name="Correa P."/>
            <person name="Nakazawa T."/>
            <person name="Keelan M."/>
            <person name="Morningstar L."/>
            <person name="Santana-Cruz I."/>
            <person name="Maroo A."/>
            <person name="McCracken C."/>
            <person name="Shefchek K."/>
            <person name="Daugherty S."/>
            <person name="Song Y."/>
            <person name="Fraser C.M."/>
            <person name="Fricke W.F."/>
        </authorList>
    </citation>
    <scope>NUCLEOTIDE SEQUENCE [LARGE SCALE GENOMIC DNA]</scope>
    <source>
        <strain evidence="1 2">Hp A-26</strain>
    </source>
</reference>